<organism evidence="3 4">
    <name type="scientific">Shouchella miscanthi</name>
    <dbReference type="NCBI Taxonomy" id="2598861"/>
    <lineage>
        <taxon>Bacteria</taxon>
        <taxon>Bacillati</taxon>
        <taxon>Bacillota</taxon>
        <taxon>Bacilli</taxon>
        <taxon>Bacillales</taxon>
        <taxon>Bacillaceae</taxon>
        <taxon>Shouchella</taxon>
    </lineage>
</organism>
<feature type="compositionally biased region" description="Acidic residues" evidence="1">
    <location>
        <begin position="12"/>
        <end position="22"/>
    </location>
</feature>
<dbReference type="Pfam" id="PF11772">
    <property type="entry name" value="EpuA"/>
    <property type="match status" value="1"/>
</dbReference>
<proteinExistence type="predicted"/>
<dbReference type="EMBL" id="JAROAS010000016">
    <property type="protein sequence ID" value="MED4128323.1"/>
    <property type="molecule type" value="Genomic_DNA"/>
</dbReference>
<keyword evidence="4" id="KW-1185">Reference proteome</keyword>
<evidence type="ECO:0000256" key="1">
    <source>
        <dbReference type="SAM" id="MobiDB-lite"/>
    </source>
</evidence>
<keyword evidence="3" id="KW-0240">DNA-directed RNA polymerase</keyword>
<evidence type="ECO:0000256" key="2">
    <source>
        <dbReference type="SAM" id="Phobius"/>
    </source>
</evidence>
<keyword evidence="3" id="KW-0804">Transcription</keyword>
<dbReference type="Proteomes" id="UP001341820">
    <property type="component" value="Unassembled WGS sequence"/>
</dbReference>
<gene>
    <name evidence="3" type="ORF">P5F74_09300</name>
</gene>
<comment type="caution">
    <text evidence="3">The sequence shown here is derived from an EMBL/GenBank/DDBJ whole genome shotgun (WGS) entry which is preliminary data.</text>
</comment>
<dbReference type="InterPro" id="IPR024596">
    <property type="entry name" value="RNApol_su_b/EpuA"/>
</dbReference>
<evidence type="ECO:0000313" key="3">
    <source>
        <dbReference type="EMBL" id="MED4128323.1"/>
    </source>
</evidence>
<evidence type="ECO:0000313" key="4">
    <source>
        <dbReference type="Proteomes" id="UP001341820"/>
    </source>
</evidence>
<keyword evidence="2" id="KW-0472">Membrane</keyword>
<name>A0ABU6NJD0_9BACI</name>
<feature type="compositionally biased region" description="Basic and acidic residues" evidence="1">
    <location>
        <begin position="118"/>
        <end position="138"/>
    </location>
</feature>
<reference evidence="3 4" key="1">
    <citation type="submission" date="2023-03" db="EMBL/GenBank/DDBJ databases">
        <title>Bacillus Genome Sequencing.</title>
        <authorList>
            <person name="Dunlap C."/>
        </authorList>
    </citation>
    <scope>NUCLEOTIDE SEQUENCE [LARGE SCALE GENOMIC DNA]</scope>
    <source>
        <strain evidence="3 4">B-4107</strain>
    </source>
</reference>
<dbReference type="GO" id="GO:0000428">
    <property type="term" value="C:DNA-directed RNA polymerase complex"/>
    <property type="evidence" value="ECO:0007669"/>
    <property type="project" value="UniProtKB-KW"/>
</dbReference>
<keyword evidence="2" id="KW-0812">Transmembrane</keyword>
<feature type="transmembrane region" description="Helical" evidence="2">
    <location>
        <begin position="150"/>
        <end position="176"/>
    </location>
</feature>
<feature type="compositionally biased region" description="Basic and acidic residues" evidence="1">
    <location>
        <begin position="1"/>
        <end position="11"/>
    </location>
</feature>
<dbReference type="RefSeq" id="WP_328237100.1">
    <property type="nucleotide sequence ID" value="NZ_JAROAS010000016.1"/>
</dbReference>
<accession>A0ABU6NJD0</accession>
<keyword evidence="2" id="KW-1133">Transmembrane helix</keyword>
<protein>
    <submittedName>
        <fullName evidence="3">DNA-directed RNA polymerase subunit beta</fullName>
    </submittedName>
</protein>
<feature type="region of interest" description="Disordered" evidence="1">
    <location>
        <begin position="1"/>
        <end position="138"/>
    </location>
</feature>
<sequence length="201" mass="22945">MSDRSNDTSDKEIEESSMQEEINESKAKPNNESSSDSMLEKSDQEQLANPETFEKENVQEPVQDHNDHVQEEGDHTNAENSEQMLLLEESEEEVVESTEALIDEESVGAAPLHTQEPLTREERKRKQHEEENTHREDEPFKRGRIRLIPIWLRIIVVAVLAGAALIIGLVIGFSVIGGEENTFEVLRPELWYNIIDTIRGQ</sequence>
<feature type="compositionally biased region" description="Acidic residues" evidence="1">
    <location>
        <begin position="88"/>
        <end position="106"/>
    </location>
</feature>
<feature type="compositionally biased region" description="Basic and acidic residues" evidence="1">
    <location>
        <begin position="52"/>
        <end position="77"/>
    </location>
</feature>